<dbReference type="OrthoDB" id="8479538at2"/>
<evidence type="ECO:0000313" key="1">
    <source>
        <dbReference type="EMBL" id="RMA44107.1"/>
    </source>
</evidence>
<keyword evidence="2" id="KW-1185">Reference proteome</keyword>
<sequence>MTPQTLPYTGYDGLAYDRDELAHVMRATYDEIIDFVTTPEFKALMTEMSALSPVERPRFVFDVLLNDEALASRGIVAPEGLLIQRSAFGDRRPTLFVVKKFLPEEYKNVWQNVNITFDNAFVDESVGRDPETSWRVPLPADVQAAAMARGKELETV</sequence>
<evidence type="ECO:0000313" key="2">
    <source>
        <dbReference type="Proteomes" id="UP000281343"/>
    </source>
</evidence>
<reference evidence="1 2" key="1">
    <citation type="submission" date="2018-10" db="EMBL/GenBank/DDBJ databases">
        <authorList>
            <person name="Jung H.S."/>
            <person name="Jeon C.O."/>
        </authorList>
    </citation>
    <scope>NUCLEOTIDE SEQUENCE [LARGE SCALE GENOMIC DNA]</scope>
    <source>
        <strain evidence="1 2">MA-7-27</strain>
    </source>
</reference>
<name>A0A3L9YAJ6_9RHOB</name>
<dbReference type="AlphaFoldDB" id="A0A3L9YAJ6"/>
<dbReference type="RefSeq" id="WP_121896696.1">
    <property type="nucleotide sequence ID" value="NZ_RCNT01000001.1"/>
</dbReference>
<dbReference type="EMBL" id="RCNT01000001">
    <property type="protein sequence ID" value="RMA44107.1"/>
    <property type="molecule type" value="Genomic_DNA"/>
</dbReference>
<organism evidence="1 2">
    <name type="scientific">Rhodophyticola porphyridii</name>
    <dbReference type="NCBI Taxonomy" id="1852017"/>
    <lineage>
        <taxon>Bacteria</taxon>
        <taxon>Pseudomonadati</taxon>
        <taxon>Pseudomonadota</taxon>
        <taxon>Alphaproteobacteria</taxon>
        <taxon>Rhodobacterales</taxon>
        <taxon>Roseobacteraceae</taxon>
        <taxon>Rhodophyticola</taxon>
    </lineage>
</organism>
<protein>
    <submittedName>
        <fullName evidence="1">Uncharacterized protein</fullName>
    </submittedName>
</protein>
<proteinExistence type="predicted"/>
<accession>A0A3L9YAJ6</accession>
<gene>
    <name evidence="1" type="ORF">D9R08_04185</name>
</gene>
<dbReference type="Proteomes" id="UP000281343">
    <property type="component" value="Unassembled WGS sequence"/>
</dbReference>
<comment type="caution">
    <text evidence="1">The sequence shown here is derived from an EMBL/GenBank/DDBJ whole genome shotgun (WGS) entry which is preliminary data.</text>
</comment>